<name>A0AAV7R040_PLEWA</name>
<gene>
    <name evidence="1" type="ORF">NDU88_010902</name>
</gene>
<proteinExistence type="predicted"/>
<evidence type="ECO:0000313" key="2">
    <source>
        <dbReference type="Proteomes" id="UP001066276"/>
    </source>
</evidence>
<keyword evidence="2" id="KW-1185">Reference proteome</keyword>
<dbReference type="Proteomes" id="UP001066276">
    <property type="component" value="Chromosome 6"/>
</dbReference>
<comment type="caution">
    <text evidence="1">The sequence shown here is derived from an EMBL/GenBank/DDBJ whole genome shotgun (WGS) entry which is preliminary data.</text>
</comment>
<dbReference type="EMBL" id="JANPWB010000010">
    <property type="protein sequence ID" value="KAJ1144604.1"/>
    <property type="molecule type" value="Genomic_DNA"/>
</dbReference>
<dbReference type="AlphaFoldDB" id="A0AAV7R040"/>
<accession>A0AAV7R040</accession>
<organism evidence="1 2">
    <name type="scientific">Pleurodeles waltl</name>
    <name type="common">Iberian ribbed newt</name>
    <dbReference type="NCBI Taxonomy" id="8319"/>
    <lineage>
        <taxon>Eukaryota</taxon>
        <taxon>Metazoa</taxon>
        <taxon>Chordata</taxon>
        <taxon>Craniata</taxon>
        <taxon>Vertebrata</taxon>
        <taxon>Euteleostomi</taxon>
        <taxon>Amphibia</taxon>
        <taxon>Batrachia</taxon>
        <taxon>Caudata</taxon>
        <taxon>Salamandroidea</taxon>
        <taxon>Salamandridae</taxon>
        <taxon>Pleurodelinae</taxon>
        <taxon>Pleurodeles</taxon>
    </lineage>
</organism>
<sequence>MGKNSLGPRSGTLYHADDFYTVPDVPGGGLRDLVMDLSVEEPLRVELLAIQVSRVALEDKIETVTLEVNLLSTDLWNVSDMVRVAEGSIVDPQSEVAALRKQMDDVTSKAATLEATAEIAAGRSRCNNLRLLGFNCFPG</sequence>
<protein>
    <submittedName>
        <fullName evidence="1">Uncharacterized protein</fullName>
    </submittedName>
</protein>
<reference evidence="1" key="1">
    <citation type="journal article" date="2022" name="bioRxiv">
        <title>Sequencing and chromosome-scale assembly of the giantPleurodeles waltlgenome.</title>
        <authorList>
            <person name="Brown T."/>
            <person name="Elewa A."/>
            <person name="Iarovenko S."/>
            <person name="Subramanian E."/>
            <person name="Araus A.J."/>
            <person name="Petzold A."/>
            <person name="Susuki M."/>
            <person name="Suzuki K.-i.T."/>
            <person name="Hayashi T."/>
            <person name="Toyoda A."/>
            <person name="Oliveira C."/>
            <person name="Osipova E."/>
            <person name="Leigh N.D."/>
            <person name="Simon A."/>
            <person name="Yun M.H."/>
        </authorList>
    </citation>
    <scope>NUCLEOTIDE SEQUENCE</scope>
    <source>
        <strain evidence="1">20211129_DDA</strain>
        <tissue evidence="1">Liver</tissue>
    </source>
</reference>
<evidence type="ECO:0000313" key="1">
    <source>
        <dbReference type="EMBL" id="KAJ1144604.1"/>
    </source>
</evidence>